<protein>
    <submittedName>
        <fullName evidence="2">Transposase-like protein</fullName>
    </submittedName>
</protein>
<dbReference type="Gene3D" id="1.10.10.10">
    <property type="entry name" value="Winged helix-like DNA-binding domain superfamily/Winged helix DNA-binding domain"/>
    <property type="match status" value="1"/>
</dbReference>
<evidence type="ECO:0000313" key="3">
    <source>
        <dbReference type="Proteomes" id="UP001229486"/>
    </source>
</evidence>
<dbReference type="AlphaFoldDB" id="A0AB73IQ00"/>
<organism evidence="2 3">
    <name type="scientific">Paraburkholderia caledonica</name>
    <dbReference type="NCBI Taxonomy" id="134536"/>
    <lineage>
        <taxon>Bacteria</taxon>
        <taxon>Pseudomonadati</taxon>
        <taxon>Pseudomonadota</taxon>
        <taxon>Betaproteobacteria</taxon>
        <taxon>Burkholderiales</taxon>
        <taxon>Burkholderiaceae</taxon>
        <taxon>Paraburkholderia</taxon>
    </lineage>
</organism>
<dbReference type="InterPro" id="IPR009057">
    <property type="entry name" value="Homeodomain-like_sf"/>
</dbReference>
<reference evidence="2" key="1">
    <citation type="submission" date="2023-07" db="EMBL/GenBank/DDBJ databases">
        <title>Sorghum-associated microbial communities from plants grown in Nebraska, USA.</title>
        <authorList>
            <person name="Schachtman D."/>
        </authorList>
    </citation>
    <scope>NUCLEOTIDE SEQUENCE</scope>
    <source>
        <strain evidence="2">DS1061</strain>
    </source>
</reference>
<feature type="coiled-coil region" evidence="1">
    <location>
        <begin position="66"/>
        <end position="93"/>
    </location>
</feature>
<gene>
    <name evidence="2" type="ORF">J2793_007455</name>
</gene>
<dbReference type="Proteomes" id="UP001229486">
    <property type="component" value="Unassembled WGS sequence"/>
</dbReference>
<evidence type="ECO:0000256" key="1">
    <source>
        <dbReference type="SAM" id="Coils"/>
    </source>
</evidence>
<evidence type="ECO:0000313" key="2">
    <source>
        <dbReference type="EMBL" id="MDP9651980.1"/>
    </source>
</evidence>
<accession>A0AB73IQ00</accession>
<dbReference type="SUPFAM" id="SSF46689">
    <property type="entry name" value="Homeodomain-like"/>
    <property type="match status" value="1"/>
</dbReference>
<proteinExistence type="predicted"/>
<dbReference type="InterPro" id="IPR036388">
    <property type="entry name" value="WH-like_DNA-bd_sf"/>
</dbReference>
<dbReference type="EMBL" id="JAURTK010000045">
    <property type="protein sequence ID" value="MDP9651980.1"/>
    <property type="molecule type" value="Genomic_DNA"/>
</dbReference>
<sequence>MDKKVTGFSPEVRERAVRLVREQRSEHPPMWGAVESIAPIIGCTPQTPHEWVKRDQINHDERDDVTTGERERLKALEREVRELRRAKRDSQGRERVFRPSEVRPPFQALKAFIDQHRDTFGVEPICKVLRIVPSGYRRHAAQLVIRHGSPFAQSAMNVCGWRTSVCGGPTCLEADEPEAYGSGALHGRTVDEATGSARRDARQACSHDCS</sequence>
<comment type="caution">
    <text evidence="2">The sequence shown here is derived from an EMBL/GenBank/DDBJ whole genome shotgun (WGS) entry which is preliminary data.</text>
</comment>
<name>A0AB73IQ00_9BURK</name>
<keyword evidence="1" id="KW-0175">Coiled coil</keyword>